<name>A0A9W8PDP1_9HYPO</name>
<organism evidence="1 2">
    <name type="scientific">Fusarium irregulare</name>
    <dbReference type="NCBI Taxonomy" id="2494466"/>
    <lineage>
        <taxon>Eukaryota</taxon>
        <taxon>Fungi</taxon>
        <taxon>Dikarya</taxon>
        <taxon>Ascomycota</taxon>
        <taxon>Pezizomycotina</taxon>
        <taxon>Sordariomycetes</taxon>
        <taxon>Hypocreomycetidae</taxon>
        <taxon>Hypocreales</taxon>
        <taxon>Nectriaceae</taxon>
        <taxon>Fusarium</taxon>
        <taxon>Fusarium incarnatum-equiseti species complex</taxon>
    </lineage>
</organism>
<gene>
    <name evidence="1" type="ORF">NW766_012726</name>
</gene>
<proteinExistence type="predicted"/>
<dbReference type="AlphaFoldDB" id="A0A9W8PDP1"/>
<sequence length="145" mass="16490">MIKSLDAFVTRRTQFLVEPITIGIASWAYEQLFSEISNMHQEKDSLDGTHMQDKVKHKVWRNLDGNYEFASNVKTKGIYGTVENATAQNGYWIRLGDDSERSMITYVIGCFGGGGGMSRDGRFSRPNEVPTWDEERGTVVMVERE</sequence>
<comment type="caution">
    <text evidence="1">The sequence shown here is derived from an EMBL/GenBank/DDBJ whole genome shotgun (WGS) entry which is preliminary data.</text>
</comment>
<reference evidence="1" key="1">
    <citation type="submission" date="2022-10" db="EMBL/GenBank/DDBJ databases">
        <title>Fusarium specimens isolated from Avocado Roots.</title>
        <authorList>
            <person name="Stajich J."/>
            <person name="Roper C."/>
            <person name="Heimlech-Rivalta G."/>
        </authorList>
    </citation>
    <scope>NUCLEOTIDE SEQUENCE</scope>
    <source>
        <strain evidence="1">CF00143</strain>
    </source>
</reference>
<evidence type="ECO:0000313" key="1">
    <source>
        <dbReference type="EMBL" id="KAJ4002793.1"/>
    </source>
</evidence>
<dbReference type="Proteomes" id="UP001152130">
    <property type="component" value="Unassembled WGS sequence"/>
</dbReference>
<dbReference type="EMBL" id="JAPDHF010000030">
    <property type="protein sequence ID" value="KAJ4002793.1"/>
    <property type="molecule type" value="Genomic_DNA"/>
</dbReference>
<keyword evidence="2" id="KW-1185">Reference proteome</keyword>
<dbReference type="OrthoDB" id="515692at2759"/>
<evidence type="ECO:0000313" key="2">
    <source>
        <dbReference type="Proteomes" id="UP001152130"/>
    </source>
</evidence>
<protein>
    <submittedName>
        <fullName evidence="1">Uncharacterized protein</fullName>
    </submittedName>
</protein>
<accession>A0A9W8PDP1</accession>